<organism evidence="1">
    <name type="scientific">Rhizophora mucronata</name>
    <name type="common">Asiatic mangrove</name>
    <dbReference type="NCBI Taxonomy" id="61149"/>
    <lineage>
        <taxon>Eukaryota</taxon>
        <taxon>Viridiplantae</taxon>
        <taxon>Streptophyta</taxon>
        <taxon>Embryophyta</taxon>
        <taxon>Tracheophyta</taxon>
        <taxon>Spermatophyta</taxon>
        <taxon>Magnoliopsida</taxon>
        <taxon>eudicotyledons</taxon>
        <taxon>Gunneridae</taxon>
        <taxon>Pentapetalae</taxon>
        <taxon>rosids</taxon>
        <taxon>fabids</taxon>
        <taxon>Malpighiales</taxon>
        <taxon>Rhizophoraceae</taxon>
        <taxon>Rhizophora</taxon>
    </lineage>
</organism>
<proteinExistence type="predicted"/>
<name>A0A2P2PCA1_RHIMU</name>
<dbReference type="EMBL" id="GGEC01071888">
    <property type="protein sequence ID" value="MBX52372.1"/>
    <property type="molecule type" value="Transcribed_RNA"/>
</dbReference>
<protein>
    <submittedName>
        <fullName evidence="1">Uncharacterized protein</fullName>
    </submittedName>
</protein>
<sequence length="27" mass="3041">MFFIWIISLLNALHKGILDSKLGILLA</sequence>
<reference evidence="1" key="1">
    <citation type="submission" date="2018-02" db="EMBL/GenBank/DDBJ databases">
        <title>Rhizophora mucronata_Transcriptome.</title>
        <authorList>
            <person name="Meera S.P."/>
            <person name="Sreeshan A."/>
            <person name="Augustine A."/>
        </authorList>
    </citation>
    <scope>NUCLEOTIDE SEQUENCE</scope>
    <source>
        <tissue evidence="1">Leaf</tissue>
    </source>
</reference>
<dbReference type="AlphaFoldDB" id="A0A2P2PCA1"/>
<evidence type="ECO:0000313" key="1">
    <source>
        <dbReference type="EMBL" id="MBX52372.1"/>
    </source>
</evidence>
<accession>A0A2P2PCA1</accession>